<evidence type="ECO:0000313" key="1">
    <source>
        <dbReference type="EMBL" id="KAF2624124.1"/>
    </source>
</evidence>
<protein>
    <submittedName>
        <fullName evidence="1">Uncharacterized protein</fullName>
    </submittedName>
</protein>
<keyword evidence="2" id="KW-1185">Reference proteome</keyword>
<sequence length="445" mass="50194">MTINLEHRHHRAISHRALDTIIETSFYGTPSSRHSTASTQSSFSTAYTTLEVGSSFRYYLPHISTLTSPVYTRNESYAYQMNPRSQDLRTEQVGRFYHYIPNESTEQDDVYTDGVNTIVDAPRGKGTVQITPEPKVLGNCKDVVFYERRTPAEIKSPLLFIGPTDFSYYPRRVEVNDVDVGNYTAGENLSTGKPAVDGGDGEVKKQRNKLKKDQHRRSQSVADCSSHLKQAFKMPSLLNMMKSRKATDDEEVVNASMHPRTGKGGCDPSRARPQSVKSTSHSAACCGFCTTPSRRPTDQQRSRTRSAHFKESGRASEDDDPNNPIIKFSMYPPMVGKRRSELETYVRTRSLKQDRVSTEVHRREDTTRTGRPVCRQQISSHMQSRSAKSDLFFDSGYSSDGNPEDRTVRVYMHPQAKYIKKPVKTPLMPPRVPAPSGEDMSFEGP</sequence>
<accession>A0ACB6RQR7</accession>
<dbReference type="Proteomes" id="UP000799754">
    <property type="component" value="Unassembled WGS sequence"/>
</dbReference>
<evidence type="ECO:0000313" key="2">
    <source>
        <dbReference type="Proteomes" id="UP000799754"/>
    </source>
</evidence>
<proteinExistence type="predicted"/>
<comment type="caution">
    <text evidence="1">The sequence shown here is derived from an EMBL/GenBank/DDBJ whole genome shotgun (WGS) entry which is preliminary data.</text>
</comment>
<dbReference type="EMBL" id="MU006732">
    <property type="protein sequence ID" value="KAF2624124.1"/>
    <property type="molecule type" value="Genomic_DNA"/>
</dbReference>
<name>A0ACB6RQR7_9PLEO</name>
<organism evidence="1 2">
    <name type="scientific">Macroventuria anomochaeta</name>
    <dbReference type="NCBI Taxonomy" id="301207"/>
    <lineage>
        <taxon>Eukaryota</taxon>
        <taxon>Fungi</taxon>
        <taxon>Dikarya</taxon>
        <taxon>Ascomycota</taxon>
        <taxon>Pezizomycotina</taxon>
        <taxon>Dothideomycetes</taxon>
        <taxon>Pleosporomycetidae</taxon>
        <taxon>Pleosporales</taxon>
        <taxon>Pleosporineae</taxon>
        <taxon>Didymellaceae</taxon>
        <taxon>Macroventuria</taxon>
    </lineage>
</organism>
<reference evidence="1" key="1">
    <citation type="journal article" date="2020" name="Stud. Mycol.">
        <title>101 Dothideomycetes genomes: a test case for predicting lifestyles and emergence of pathogens.</title>
        <authorList>
            <person name="Haridas S."/>
            <person name="Albert R."/>
            <person name="Binder M."/>
            <person name="Bloem J."/>
            <person name="Labutti K."/>
            <person name="Salamov A."/>
            <person name="Andreopoulos B."/>
            <person name="Baker S."/>
            <person name="Barry K."/>
            <person name="Bills G."/>
            <person name="Bluhm B."/>
            <person name="Cannon C."/>
            <person name="Castanera R."/>
            <person name="Culley D."/>
            <person name="Daum C."/>
            <person name="Ezra D."/>
            <person name="Gonzalez J."/>
            <person name="Henrissat B."/>
            <person name="Kuo A."/>
            <person name="Liang C."/>
            <person name="Lipzen A."/>
            <person name="Lutzoni F."/>
            <person name="Magnuson J."/>
            <person name="Mondo S."/>
            <person name="Nolan M."/>
            <person name="Ohm R."/>
            <person name="Pangilinan J."/>
            <person name="Park H.-J."/>
            <person name="Ramirez L."/>
            <person name="Alfaro M."/>
            <person name="Sun H."/>
            <person name="Tritt A."/>
            <person name="Yoshinaga Y."/>
            <person name="Zwiers L.-H."/>
            <person name="Turgeon B."/>
            <person name="Goodwin S."/>
            <person name="Spatafora J."/>
            <person name="Crous P."/>
            <person name="Grigoriev I."/>
        </authorList>
    </citation>
    <scope>NUCLEOTIDE SEQUENCE</scope>
    <source>
        <strain evidence="1">CBS 525.71</strain>
    </source>
</reference>
<gene>
    <name evidence="1" type="ORF">BU25DRAFT_476777</name>
</gene>